<dbReference type="STRING" id="1082479.SAMN05216241_10749"/>
<sequence>MTEHAATPQTLLAFDVAGGGCAVAVRRAGELAAVRDEPMRRGQAERLVPMIEDAMAEAGLAYADLDAVGVTTGPGAFTGVRIGLATARGFALALGIPAIGVTSFAAIAAGVPAAQHPVAVIVDAKLTDIYVQLVGADGQPVTEGAAMPPDALAAHLPPGPVCLAGDGADQAEPALRNAGREVTRADAPPRPDPALLAALIAARPMPGPDAPPPRPVYLRQPDITLPR</sequence>
<dbReference type="AlphaFoldDB" id="A0A1G7SL24"/>
<dbReference type="OrthoDB" id="9809995at2"/>
<dbReference type="Gene3D" id="3.30.420.40">
    <property type="match status" value="2"/>
</dbReference>
<dbReference type="PANTHER" id="PTHR11735">
    <property type="entry name" value="TRNA N6-ADENOSINE THREONYLCARBAMOYLTRANSFERASE"/>
    <property type="match status" value="1"/>
</dbReference>
<dbReference type="SUPFAM" id="SSF53067">
    <property type="entry name" value="Actin-like ATPase domain"/>
    <property type="match status" value="1"/>
</dbReference>
<proteinExistence type="predicted"/>
<feature type="domain" description="Gcp-like" evidence="2">
    <location>
        <begin position="41"/>
        <end position="132"/>
    </location>
</feature>
<evidence type="ECO:0000256" key="1">
    <source>
        <dbReference type="SAM" id="MobiDB-lite"/>
    </source>
</evidence>
<dbReference type="CDD" id="cd24032">
    <property type="entry name" value="ASKHA_NBD_TsaB"/>
    <property type="match status" value="1"/>
</dbReference>
<name>A0A1G7SL24_9PROT</name>
<dbReference type="GO" id="GO:0005829">
    <property type="term" value="C:cytosol"/>
    <property type="evidence" value="ECO:0007669"/>
    <property type="project" value="TreeGrafter"/>
</dbReference>
<dbReference type="GO" id="GO:0002949">
    <property type="term" value="P:tRNA threonylcarbamoyladenosine modification"/>
    <property type="evidence" value="ECO:0007669"/>
    <property type="project" value="InterPro"/>
</dbReference>
<feature type="region of interest" description="Disordered" evidence="1">
    <location>
        <begin position="202"/>
        <end position="227"/>
    </location>
</feature>
<accession>A0A1G7SL24</accession>
<dbReference type="EMBL" id="FNCE01000007">
    <property type="protein sequence ID" value="SDG23622.1"/>
    <property type="molecule type" value="Genomic_DNA"/>
</dbReference>
<dbReference type="InterPro" id="IPR043129">
    <property type="entry name" value="ATPase_NBD"/>
</dbReference>
<feature type="compositionally biased region" description="Pro residues" evidence="1">
    <location>
        <begin position="205"/>
        <end position="215"/>
    </location>
</feature>
<protein>
    <submittedName>
        <fullName evidence="3">tRNA threonylcarbamoyladenosine biosynthesis protein TsaB</fullName>
    </submittedName>
</protein>
<gene>
    <name evidence="3" type="ORF">SAMN05216241_10749</name>
</gene>
<dbReference type="PANTHER" id="PTHR11735:SF11">
    <property type="entry name" value="TRNA THREONYLCARBAMOYLADENOSINE BIOSYNTHESIS PROTEIN TSAB"/>
    <property type="match status" value="1"/>
</dbReference>
<keyword evidence="4" id="KW-1185">Reference proteome</keyword>
<reference evidence="3 4" key="1">
    <citation type="submission" date="2016-10" db="EMBL/GenBank/DDBJ databases">
        <authorList>
            <person name="de Groot N.N."/>
        </authorList>
    </citation>
    <scope>NUCLEOTIDE SEQUENCE [LARGE SCALE GENOMIC DNA]</scope>
    <source>
        <strain evidence="3 4">DSM 25584</strain>
    </source>
</reference>
<dbReference type="Proteomes" id="UP000199415">
    <property type="component" value="Unassembled WGS sequence"/>
</dbReference>
<dbReference type="Pfam" id="PF00814">
    <property type="entry name" value="TsaD"/>
    <property type="match status" value="1"/>
</dbReference>
<dbReference type="NCBIfam" id="TIGR03725">
    <property type="entry name" value="T6A_YeaZ"/>
    <property type="match status" value="1"/>
</dbReference>
<dbReference type="InterPro" id="IPR022496">
    <property type="entry name" value="T6A_TsaB"/>
</dbReference>
<evidence type="ECO:0000313" key="3">
    <source>
        <dbReference type="EMBL" id="SDG23622.1"/>
    </source>
</evidence>
<evidence type="ECO:0000313" key="4">
    <source>
        <dbReference type="Proteomes" id="UP000199415"/>
    </source>
</evidence>
<evidence type="ECO:0000259" key="2">
    <source>
        <dbReference type="Pfam" id="PF00814"/>
    </source>
</evidence>
<organism evidence="3 4">
    <name type="scientific">Limimonas halophila</name>
    <dbReference type="NCBI Taxonomy" id="1082479"/>
    <lineage>
        <taxon>Bacteria</taxon>
        <taxon>Pseudomonadati</taxon>
        <taxon>Pseudomonadota</taxon>
        <taxon>Alphaproteobacteria</taxon>
        <taxon>Rhodospirillales</taxon>
        <taxon>Rhodovibrionaceae</taxon>
        <taxon>Limimonas</taxon>
    </lineage>
</organism>
<dbReference type="RefSeq" id="WP_090020572.1">
    <property type="nucleotide sequence ID" value="NZ_FNCE01000007.1"/>
</dbReference>
<dbReference type="InterPro" id="IPR000905">
    <property type="entry name" value="Gcp-like_dom"/>
</dbReference>